<protein>
    <submittedName>
        <fullName evidence="3">Uncharacterized protein</fullName>
    </submittedName>
</protein>
<sequence>MHSIISILTSLPVLISVLASLVLGSFYFWLRADNFRFTSFAYKRPWVPGNDHSGEFQRLSKESGDSVVDENGLVHAEGTLCQTFKAVIAGSSNAEVTAEQFNRAKSYLKITQQNDVHPPSMLARVGLFVLILAESVGTGYVLAPWLSNDITPARADMAAAVLALAVAIVLAIMTHVAGAEAAKFFHYRKRAGSEGLGLPIDLGDDQDQDAFYIDPNTGTVKQNPLPRRFANRVDDPGAWGPVLLAIVTGVVVTIMVVIFVHRVAGVESEATKQIVSMEANGVADSGSGSSPFDTASSSSLPPDVVAAQQQTRRTVAESLGGDYKTQGMTASIMLALIYLVTQFTAFIVAFKSTFSGQGEAAYSFTRNQPSFDTFRAKFLMPKIARAESFLTQLRDARKKKSHRIGTGRFEDFLKSGEAREASARDNLITRAAAEISTGKTDDDRELQWELALKNYNFSSEEQTILVQKCEEAHVKKDRIRLRERTHDASLNPVGAASVMAPVAAAGASSHTVAAGNASSPVVDTPAIDELARDFLKLPDKQAKTEFLAKQQGTLSEANFQLLAEEIKRQKELAKATEKYGDLLED</sequence>
<evidence type="ECO:0000256" key="1">
    <source>
        <dbReference type="SAM" id="MobiDB-lite"/>
    </source>
</evidence>
<dbReference type="RefSeq" id="WP_107153912.1">
    <property type="nucleotide sequence ID" value="NZ_PYUC01000020.1"/>
</dbReference>
<evidence type="ECO:0000313" key="4">
    <source>
        <dbReference type="Proteomes" id="UP000240638"/>
    </source>
</evidence>
<organism evidence="3 4">
    <name type="scientific">Trinickia symbiotica</name>
    <dbReference type="NCBI Taxonomy" id="863227"/>
    <lineage>
        <taxon>Bacteria</taxon>
        <taxon>Pseudomonadati</taxon>
        <taxon>Pseudomonadota</taxon>
        <taxon>Betaproteobacteria</taxon>
        <taxon>Burkholderiales</taxon>
        <taxon>Burkholderiaceae</taxon>
        <taxon>Trinickia</taxon>
    </lineage>
</organism>
<evidence type="ECO:0000256" key="2">
    <source>
        <dbReference type="SAM" id="Phobius"/>
    </source>
</evidence>
<comment type="caution">
    <text evidence="3">The sequence shown here is derived from an EMBL/GenBank/DDBJ whole genome shotgun (WGS) entry which is preliminary data.</text>
</comment>
<dbReference type="AlphaFoldDB" id="A0A2T3XLA5"/>
<keyword evidence="2" id="KW-0472">Membrane</keyword>
<feature type="transmembrane region" description="Helical" evidence="2">
    <location>
        <begin position="328"/>
        <end position="350"/>
    </location>
</feature>
<gene>
    <name evidence="3" type="ORF">C9I57_28510</name>
</gene>
<feature type="transmembrane region" description="Helical" evidence="2">
    <location>
        <begin position="158"/>
        <end position="179"/>
    </location>
</feature>
<keyword evidence="2" id="KW-1133">Transmembrane helix</keyword>
<accession>A0A2T3XLA5</accession>
<feature type="transmembrane region" description="Helical" evidence="2">
    <location>
        <begin position="237"/>
        <end position="260"/>
    </location>
</feature>
<feature type="transmembrane region" description="Helical" evidence="2">
    <location>
        <begin position="125"/>
        <end position="146"/>
    </location>
</feature>
<evidence type="ECO:0000313" key="3">
    <source>
        <dbReference type="EMBL" id="PTB17306.1"/>
    </source>
</evidence>
<feature type="compositionally biased region" description="Polar residues" evidence="1">
    <location>
        <begin position="286"/>
        <end position="300"/>
    </location>
</feature>
<dbReference type="EMBL" id="PYUC01000020">
    <property type="protein sequence ID" value="PTB17306.1"/>
    <property type="molecule type" value="Genomic_DNA"/>
</dbReference>
<proteinExistence type="predicted"/>
<feature type="transmembrane region" description="Helical" evidence="2">
    <location>
        <begin position="6"/>
        <end position="30"/>
    </location>
</feature>
<dbReference type="Proteomes" id="UP000240638">
    <property type="component" value="Unassembled WGS sequence"/>
</dbReference>
<reference evidence="3 4" key="1">
    <citation type="submission" date="2018-03" db="EMBL/GenBank/DDBJ databases">
        <title>Whole genome analyses suggest that Burkholderia sensu lato contains two further novel genera in the rhizoxinica-symbiotica group Mycetohabitans gen. nov., and Trinickia gen. nov.: implications for the evolution of diazotrophy and nodulation in the Burkholderiaceae.</title>
        <authorList>
            <person name="Estrada De Los Santos P."/>
            <person name="Palmer M."/>
            <person name="Chavez-Ramirez B."/>
            <person name="Steenkamp E.T."/>
            <person name="Hirsch A.M."/>
            <person name="Manyaka P."/>
            <person name="Maluk M."/>
            <person name="Lafos M."/>
            <person name="Crook M."/>
            <person name="Gross E."/>
            <person name="Simon M.F."/>
            <person name="Bueno Dos Reis Junior F."/>
            <person name="Poole P.S."/>
            <person name="Venter S.N."/>
            <person name="James E.K."/>
        </authorList>
    </citation>
    <scope>NUCLEOTIDE SEQUENCE [LARGE SCALE GENOMIC DNA]</scope>
    <source>
        <strain evidence="3 4">JPY-366</strain>
    </source>
</reference>
<keyword evidence="2" id="KW-0812">Transmembrane</keyword>
<name>A0A2T3XLA5_9BURK</name>
<feature type="region of interest" description="Disordered" evidence="1">
    <location>
        <begin position="282"/>
        <end position="306"/>
    </location>
</feature>